<dbReference type="AlphaFoldDB" id="A0A914W465"/>
<accession>A0A914W465</accession>
<evidence type="ECO:0000313" key="2">
    <source>
        <dbReference type="Proteomes" id="UP000887566"/>
    </source>
</evidence>
<evidence type="ECO:0000313" key="3">
    <source>
        <dbReference type="WBParaSite" id="PSAMB.scaffold30size108092.g810.t1"/>
    </source>
</evidence>
<sequence length="132" mass="14536">MPRRHRVARSRLKRGPVRRVRRVGGGGSSSFAVSALPLADSLLRALSRDESPSHDAVDRSGCSPEDGHESALLPACIAHPSCLKPPSPRTEQSRDRRRPKKSSPPPPIKTTLDESRRLRALRSAVTQPDRRP</sequence>
<reference evidence="3" key="1">
    <citation type="submission" date="2022-11" db="UniProtKB">
        <authorList>
            <consortium name="WormBaseParasite"/>
        </authorList>
    </citation>
    <scope>IDENTIFICATION</scope>
</reference>
<dbReference type="WBParaSite" id="PSAMB.scaffold30size108092.g810.t1">
    <property type="protein sequence ID" value="PSAMB.scaffold30size108092.g810.t1"/>
    <property type="gene ID" value="PSAMB.scaffold30size108092.g810"/>
</dbReference>
<evidence type="ECO:0000256" key="1">
    <source>
        <dbReference type="SAM" id="MobiDB-lite"/>
    </source>
</evidence>
<feature type="region of interest" description="Disordered" evidence="1">
    <location>
        <begin position="47"/>
        <end position="132"/>
    </location>
</feature>
<name>A0A914W465_9BILA</name>
<protein>
    <submittedName>
        <fullName evidence="3">Uncharacterized protein</fullName>
    </submittedName>
</protein>
<feature type="compositionally biased region" description="Basic residues" evidence="1">
    <location>
        <begin position="1"/>
        <end position="22"/>
    </location>
</feature>
<dbReference type="Proteomes" id="UP000887566">
    <property type="component" value="Unplaced"/>
</dbReference>
<feature type="region of interest" description="Disordered" evidence="1">
    <location>
        <begin position="1"/>
        <end position="33"/>
    </location>
</feature>
<organism evidence="2 3">
    <name type="scientific">Plectus sambesii</name>
    <dbReference type="NCBI Taxonomy" id="2011161"/>
    <lineage>
        <taxon>Eukaryota</taxon>
        <taxon>Metazoa</taxon>
        <taxon>Ecdysozoa</taxon>
        <taxon>Nematoda</taxon>
        <taxon>Chromadorea</taxon>
        <taxon>Plectida</taxon>
        <taxon>Plectina</taxon>
        <taxon>Plectoidea</taxon>
        <taxon>Plectidae</taxon>
        <taxon>Plectus</taxon>
    </lineage>
</organism>
<proteinExistence type="predicted"/>
<keyword evidence="2" id="KW-1185">Reference proteome</keyword>
<feature type="compositionally biased region" description="Basic and acidic residues" evidence="1">
    <location>
        <begin position="47"/>
        <end position="58"/>
    </location>
</feature>